<reference evidence="9" key="1">
    <citation type="journal article" date="2020" name="Stud. Mycol.">
        <title>101 Dothideomycetes genomes: a test case for predicting lifestyles and emergence of pathogens.</title>
        <authorList>
            <person name="Haridas S."/>
            <person name="Albert R."/>
            <person name="Binder M."/>
            <person name="Bloem J."/>
            <person name="Labutti K."/>
            <person name="Salamov A."/>
            <person name="Andreopoulos B."/>
            <person name="Baker S."/>
            <person name="Barry K."/>
            <person name="Bills G."/>
            <person name="Bluhm B."/>
            <person name="Cannon C."/>
            <person name="Castanera R."/>
            <person name="Culley D."/>
            <person name="Daum C."/>
            <person name="Ezra D."/>
            <person name="Gonzalez J."/>
            <person name="Henrissat B."/>
            <person name="Kuo A."/>
            <person name="Liang C."/>
            <person name="Lipzen A."/>
            <person name="Lutzoni F."/>
            <person name="Magnuson J."/>
            <person name="Mondo S."/>
            <person name="Nolan M."/>
            <person name="Ohm R."/>
            <person name="Pangilinan J."/>
            <person name="Park H.-J."/>
            <person name="Ramirez L."/>
            <person name="Alfaro M."/>
            <person name="Sun H."/>
            <person name="Tritt A."/>
            <person name="Yoshinaga Y."/>
            <person name="Zwiers L.-H."/>
            <person name="Turgeon B."/>
            <person name="Goodwin S."/>
            <person name="Spatafora J."/>
            <person name="Crous P."/>
            <person name="Grigoriev I."/>
        </authorList>
    </citation>
    <scope>NUCLEOTIDE SEQUENCE</scope>
    <source>
        <strain evidence="9">CBS 379.55</strain>
    </source>
</reference>
<evidence type="ECO:0000313" key="10">
    <source>
        <dbReference type="Proteomes" id="UP000800097"/>
    </source>
</evidence>
<organism evidence="9 10">
    <name type="scientific">Westerdykella ornata</name>
    <dbReference type="NCBI Taxonomy" id="318751"/>
    <lineage>
        <taxon>Eukaryota</taxon>
        <taxon>Fungi</taxon>
        <taxon>Dikarya</taxon>
        <taxon>Ascomycota</taxon>
        <taxon>Pezizomycotina</taxon>
        <taxon>Dothideomycetes</taxon>
        <taxon>Pleosporomycetidae</taxon>
        <taxon>Pleosporales</taxon>
        <taxon>Sporormiaceae</taxon>
        <taxon>Westerdykella</taxon>
    </lineage>
</organism>
<dbReference type="RefSeq" id="XP_033658067.1">
    <property type="nucleotide sequence ID" value="XM_033797633.1"/>
</dbReference>
<dbReference type="GO" id="GO:0033588">
    <property type="term" value="C:elongator holoenzyme complex"/>
    <property type="evidence" value="ECO:0007669"/>
    <property type="project" value="InterPro"/>
</dbReference>
<dbReference type="Proteomes" id="UP000800097">
    <property type="component" value="Unassembled WGS sequence"/>
</dbReference>
<evidence type="ECO:0000256" key="6">
    <source>
        <dbReference type="ARBA" id="ARBA00022490"/>
    </source>
</evidence>
<name>A0A6A6JZM4_WESOR</name>
<evidence type="ECO:0000313" key="9">
    <source>
        <dbReference type="EMBL" id="KAF2280529.1"/>
    </source>
</evidence>
<keyword evidence="8" id="KW-0539">Nucleus</keyword>
<comment type="similarity">
    <text evidence="4">Belongs to the ELP5 family.</text>
</comment>
<evidence type="ECO:0000256" key="7">
    <source>
        <dbReference type="ARBA" id="ARBA00022694"/>
    </source>
</evidence>
<protein>
    <recommendedName>
        <fullName evidence="5">Elongator complex protein 5</fullName>
    </recommendedName>
</protein>
<evidence type="ECO:0000256" key="2">
    <source>
        <dbReference type="ARBA" id="ARBA00004496"/>
    </source>
</evidence>
<comment type="pathway">
    <text evidence="3">tRNA modification; 5-methoxycarbonylmethyl-2-thiouridine-tRNA biosynthesis.</text>
</comment>
<dbReference type="CDD" id="cd19496">
    <property type="entry name" value="Elp5"/>
    <property type="match status" value="1"/>
</dbReference>
<dbReference type="GO" id="GO:0005634">
    <property type="term" value="C:nucleus"/>
    <property type="evidence" value="ECO:0007669"/>
    <property type="project" value="UniProtKB-SubCell"/>
</dbReference>
<dbReference type="GO" id="GO:0005829">
    <property type="term" value="C:cytosol"/>
    <property type="evidence" value="ECO:0007669"/>
    <property type="project" value="TreeGrafter"/>
</dbReference>
<keyword evidence="7" id="KW-0819">tRNA processing</keyword>
<evidence type="ECO:0000256" key="5">
    <source>
        <dbReference type="ARBA" id="ARBA00020264"/>
    </source>
</evidence>
<dbReference type="InterPro" id="IPR027417">
    <property type="entry name" value="P-loop_NTPase"/>
</dbReference>
<accession>A0A6A6JZM4</accession>
<dbReference type="PANTHER" id="PTHR15641">
    <property type="entry name" value="ELONGATOR COMPLEX PROTEIN 5"/>
    <property type="match status" value="1"/>
</dbReference>
<dbReference type="EMBL" id="ML986485">
    <property type="protein sequence ID" value="KAF2280529.1"/>
    <property type="molecule type" value="Genomic_DNA"/>
</dbReference>
<dbReference type="InterPro" id="IPR019519">
    <property type="entry name" value="Elp5"/>
</dbReference>
<dbReference type="OrthoDB" id="166907at2759"/>
<dbReference type="Gene3D" id="3.40.50.300">
    <property type="entry name" value="P-loop containing nucleotide triphosphate hydrolases"/>
    <property type="match status" value="1"/>
</dbReference>
<keyword evidence="6" id="KW-0963">Cytoplasm</keyword>
<dbReference type="GO" id="GO:0000049">
    <property type="term" value="F:tRNA binding"/>
    <property type="evidence" value="ECO:0007669"/>
    <property type="project" value="TreeGrafter"/>
</dbReference>
<dbReference type="UniPathway" id="UPA00988"/>
<evidence type="ECO:0000256" key="1">
    <source>
        <dbReference type="ARBA" id="ARBA00004123"/>
    </source>
</evidence>
<sequence length="446" mass="49829">MSTTMIPMTDIDRRILRELPDFAIHVQGDKVPDWFANIRIFFHPAVRTTASSITRASKTDIRSRTSKEWFKPDNRHRGGIRKPRTRFDGRKDITHVMHHPKTLAQFERHAVHLMASVLGLRRASSPFTLVLDDLNQRATPLLNEFMYRALSRNVNIVYVSFESKRTPHPSVTFIPAWDGLTGATLLNEVEQAMKNFTDSLVIVDSLHELFALKDMSMNALFALVAVQYNSLLVGVYHQDLAPDTTKTDPYTPPPLNLLKYLATTIIECKSFAHVLAAKAAAARSLPEPTFGLLQGAEGIIQCLDANDTRGIVLDAEFRRKSGRAEKGKYFLRPSRGSDYHEALLPGQVMGTLKKEFVTTLDKNPVYMSDEVIGLVNAAANGNVGAKTDIVESTFELGLTEKQKAARGEVVLPYFDAQKTMGEAGEGGRILYDMGSEDDFDEEEDEI</sequence>
<evidence type="ECO:0000256" key="3">
    <source>
        <dbReference type="ARBA" id="ARBA00005043"/>
    </source>
</evidence>
<evidence type="ECO:0000256" key="4">
    <source>
        <dbReference type="ARBA" id="ARBA00009567"/>
    </source>
</evidence>
<dbReference type="PANTHER" id="PTHR15641:SF1">
    <property type="entry name" value="ELONGATOR COMPLEX PROTEIN 5"/>
    <property type="match status" value="1"/>
</dbReference>
<gene>
    <name evidence="9" type="ORF">EI97DRAFT_430232</name>
</gene>
<proteinExistence type="inferred from homology"/>
<dbReference type="GO" id="GO:0002098">
    <property type="term" value="P:tRNA wobble uridine modification"/>
    <property type="evidence" value="ECO:0007669"/>
    <property type="project" value="InterPro"/>
</dbReference>
<evidence type="ECO:0000256" key="8">
    <source>
        <dbReference type="ARBA" id="ARBA00023242"/>
    </source>
</evidence>
<keyword evidence="10" id="KW-1185">Reference proteome</keyword>
<comment type="subcellular location">
    <subcellularLocation>
        <location evidence="2">Cytoplasm</location>
    </subcellularLocation>
    <subcellularLocation>
        <location evidence="1">Nucleus</location>
    </subcellularLocation>
</comment>
<dbReference type="Pfam" id="PF10483">
    <property type="entry name" value="Elong_Iki1"/>
    <property type="match status" value="1"/>
</dbReference>
<dbReference type="AlphaFoldDB" id="A0A6A6JZM4"/>
<dbReference type="GeneID" id="54550808"/>